<name>Q02BR1_SOLUE</name>
<accession>Q02BR1</accession>
<feature type="transmembrane region" description="Helical" evidence="2">
    <location>
        <begin position="27"/>
        <end position="46"/>
    </location>
</feature>
<dbReference type="eggNOG" id="ENOG5033DPP">
    <property type="taxonomic scope" value="Bacteria"/>
</dbReference>
<feature type="region of interest" description="Disordered" evidence="1">
    <location>
        <begin position="122"/>
        <end position="186"/>
    </location>
</feature>
<dbReference type="InParanoid" id="Q02BR1"/>
<dbReference type="OrthoDB" id="129807at2"/>
<dbReference type="STRING" id="234267.Acid_0495"/>
<evidence type="ECO:0000256" key="1">
    <source>
        <dbReference type="SAM" id="MobiDB-lite"/>
    </source>
</evidence>
<proteinExistence type="predicted"/>
<sequence length="186" mass="19921" precursor="true">MDEIKHTPGHGPGHETADINVWAIGKFGIGLVAICVVSIVLLLGLFKYFQSQEESATTTKIEPRRIFPQPQLQQTPVLDLRAIRAEEDQVLNSYAWIDQPKGVVRIPISQAIDLLASRGLPSRGQPGAQSAAGNVSVPTESGLGIKAMGEESTEASAPPPAAEQKSVVGPNKGQPEQVNTKEVQRK</sequence>
<feature type="compositionally biased region" description="Polar residues" evidence="1">
    <location>
        <begin position="174"/>
        <end position="186"/>
    </location>
</feature>
<dbReference type="HOGENOM" id="CLU_1453517_0_0_0"/>
<dbReference type="KEGG" id="sus:Acid_0495"/>
<keyword evidence="2" id="KW-1133">Transmembrane helix</keyword>
<protein>
    <submittedName>
        <fullName evidence="3">Uncharacterized protein</fullName>
    </submittedName>
</protein>
<feature type="compositionally biased region" description="Polar residues" evidence="1">
    <location>
        <begin position="127"/>
        <end position="139"/>
    </location>
</feature>
<organism evidence="3">
    <name type="scientific">Solibacter usitatus (strain Ellin6076)</name>
    <dbReference type="NCBI Taxonomy" id="234267"/>
    <lineage>
        <taxon>Bacteria</taxon>
        <taxon>Pseudomonadati</taxon>
        <taxon>Acidobacteriota</taxon>
        <taxon>Terriglobia</taxon>
        <taxon>Bryobacterales</taxon>
        <taxon>Solibacteraceae</taxon>
        <taxon>Candidatus Solibacter</taxon>
    </lineage>
</organism>
<dbReference type="EMBL" id="CP000473">
    <property type="protein sequence ID" value="ABJ81505.1"/>
    <property type="molecule type" value="Genomic_DNA"/>
</dbReference>
<gene>
    <name evidence="3" type="ordered locus">Acid_0495</name>
</gene>
<keyword evidence="2" id="KW-0472">Membrane</keyword>
<evidence type="ECO:0000256" key="2">
    <source>
        <dbReference type="SAM" id="Phobius"/>
    </source>
</evidence>
<evidence type="ECO:0000313" key="3">
    <source>
        <dbReference type="EMBL" id="ABJ81505.1"/>
    </source>
</evidence>
<reference evidence="3" key="1">
    <citation type="submission" date="2006-10" db="EMBL/GenBank/DDBJ databases">
        <title>Complete sequence of Solibacter usitatus Ellin6076.</title>
        <authorList>
            <consortium name="US DOE Joint Genome Institute"/>
            <person name="Copeland A."/>
            <person name="Lucas S."/>
            <person name="Lapidus A."/>
            <person name="Barry K."/>
            <person name="Detter J.C."/>
            <person name="Glavina del Rio T."/>
            <person name="Hammon N."/>
            <person name="Israni S."/>
            <person name="Dalin E."/>
            <person name="Tice H."/>
            <person name="Pitluck S."/>
            <person name="Thompson L.S."/>
            <person name="Brettin T."/>
            <person name="Bruce D."/>
            <person name="Han C."/>
            <person name="Tapia R."/>
            <person name="Gilna P."/>
            <person name="Schmutz J."/>
            <person name="Larimer F."/>
            <person name="Land M."/>
            <person name="Hauser L."/>
            <person name="Kyrpides N."/>
            <person name="Mikhailova N."/>
            <person name="Janssen P.H."/>
            <person name="Kuske C.R."/>
            <person name="Richardson P."/>
        </authorList>
    </citation>
    <scope>NUCLEOTIDE SEQUENCE</scope>
    <source>
        <strain evidence="3">Ellin6076</strain>
    </source>
</reference>
<dbReference type="AlphaFoldDB" id="Q02BR1"/>
<keyword evidence="2" id="KW-0812">Transmembrane</keyword>